<keyword evidence="1" id="KW-0449">Lipoprotein</keyword>
<keyword evidence="2" id="KW-1185">Reference proteome</keyword>
<evidence type="ECO:0000313" key="2">
    <source>
        <dbReference type="Proteomes" id="UP000061660"/>
    </source>
</evidence>
<dbReference type="RefSeq" id="WP_062409201.1">
    <property type="nucleotide sequence ID" value="NZ_BJCS01000004.1"/>
</dbReference>
<gene>
    <name evidence="1" type="ORF">IJ22_27970</name>
</gene>
<dbReference type="AlphaFoldDB" id="A0A0U2L0V7"/>
<dbReference type="KEGG" id="pnp:IJ22_27970"/>
<evidence type="ECO:0000313" key="1">
    <source>
        <dbReference type="EMBL" id="ALS23170.1"/>
    </source>
</evidence>
<sequence precursor="true">MKRKRLIAMILILSAVTVVVSACGSKPEQVQTPSGHQGHEHTAVGDIQEKTASADILPSFLDNQQEEIRLVYQAAGKATDILQWMPCYCGCGESAGHVSNLNCFIQKENEDGSVVWDDHGTRCGVCLQIAVQSIKMTQEGKSLQEIRKAIDQAYMKGFAKPTPTPLPI</sequence>
<dbReference type="PATRIC" id="fig|162209.4.peg.2978"/>
<organism evidence="1 2">
    <name type="scientific">Paenibacillus naphthalenovorans</name>
    <dbReference type="NCBI Taxonomy" id="162209"/>
    <lineage>
        <taxon>Bacteria</taxon>
        <taxon>Bacillati</taxon>
        <taxon>Bacillota</taxon>
        <taxon>Bacilli</taxon>
        <taxon>Bacillales</taxon>
        <taxon>Paenibacillaceae</taxon>
        <taxon>Paenibacillus</taxon>
    </lineage>
</organism>
<proteinExistence type="predicted"/>
<dbReference type="OrthoDB" id="2654667at2"/>
<reference evidence="1 2" key="2">
    <citation type="journal article" date="2016" name="Genome Announc.">
        <title>Complete Genome Sequences of Two Interactive Moderate Thermophiles, Paenibacillus napthalenovorans 32O-Y and Paenibacillus sp. 32O-W.</title>
        <authorList>
            <person name="Butler R.R.III."/>
            <person name="Wang J."/>
            <person name="Stark B.C."/>
            <person name="Pombert J.F."/>
        </authorList>
    </citation>
    <scope>NUCLEOTIDE SEQUENCE [LARGE SCALE GENOMIC DNA]</scope>
    <source>
        <strain evidence="1 2">32O-Y</strain>
    </source>
</reference>
<protein>
    <submittedName>
        <fullName evidence="1">Lipoprotein</fullName>
    </submittedName>
</protein>
<dbReference type="PROSITE" id="PS51257">
    <property type="entry name" value="PROKAR_LIPOPROTEIN"/>
    <property type="match status" value="1"/>
</dbReference>
<dbReference type="STRING" id="162209.IJ22_27970"/>
<accession>A0A0U2L0V7</accession>
<dbReference type="InterPro" id="IPR025673">
    <property type="entry name" value="PCYCGC"/>
</dbReference>
<name>A0A0U2L0V7_9BACL</name>
<dbReference type="Proteomes" id="UP000061660">
    <property type="component" value="Chromosome"/>
</dbReference>
<dbReference type="EMBL" id="CP013652">
    <property type="protein sequence ID" value="ALS23170.1"/>
    <property type="molecule type" value="Genomic_DNA"/>
</dbReference>
<dbReference type="Pfam" id="PF13798">
    <property type="entry name" value="PCYCGC"/>
    <property type="match status" value="1"/>
</dbReference>
<reference evidence="2" key="1">
    <citation type="submission" date="2015-12" db="EMBL/GenBank/DDBJ databases">
        <title>Complete genome sequences of two moderately thermophilic Paenibacillus species.</title>
        <authorList>
            <person name="Butler R.III."/>
            <person name="Wang J."/>
            <person name="Stark B.C."/>
            <person name="Pombert J.-F."/>
        </authorList>
    </citation>
    <scope>NUCLEOTIDE SEQUENCE [LARGE SCALE GENOMIC DNA]</scope>
    <source>
        <strain evidence="2">32O-Y</strain>
    </source>
</reference>